<keyword evidence="1" id="KW-0472">Membrane</keyword>
<keyword evidence="1" id="KW-0812">Transmembrane</keyword>
<dbReference type="Proteomes" id="UP000680989">
    <property type="component" value="Chromosome"/>
</dbReference>
<proteinExistence type="predicted"/>
<gene>
    <name evidence="2" type="ORF">GO999_04575</name>
</gene>
<keyword evidence="1" id="KW-1133">Transmembrane helix</keyword>
<evidence type="ECO:0000256" key="1">
    <source>
        <dbReference type="SAM" id="Phobius"/>
    </source>
</evidence>
<name>A0ABX7ZS99_9RALS</name>
<keyword evidence="3" id="KW-1185">Reference proteome</keyword>
<evidence type="ECO:0000313" key="3">
    <source>
        <dbReference type="Proteomes" id="UP000680989"/>
    </source>
</evidence>
<evidence type="ECO:0008006" key="4">
    <source>
        <dbReference type="Google" id="ProtNLM"/>
    </source>
</evidence>
<dbReference type="EMBL" id="CP046674">
    <property type="protein sequence ID" value="QUP57888.1"/>
    <property type="molecule type" value="Genomic_DNA"/>
</dbReference>
<reference evidence="3" key="1">
    <citation type="submission" date="2019-12" db="EMBL/GenBank/DDBJ databases">
        <title>Whole-genome sequence of tobacco pathogen Ralstonia pseudosolanacearum strain RS, originating from Yunnan province of China.</title>
        <authorList>
            <person name="Lu C.-H."/>
        </authorList>
    </citation>
    <scope>NUCLEOTIDE SEQUENCE [LARGE SCALE GENOMIC DNA]</scope>
    <source>
        <strain evidence="3">RS</strain>
    </source>
</reference>
<evidence type="ECO:0000313" key="2">
    <source>
        <dbReference type="EMBL" id="QUP57888.1"/>
    </source>
</evidence>
<dbReference type="RefSeq" id="WP_155740405.1">
    <property type="nucleotide sequence ID" value="NZ_CP046674.1"/>
</dbReference>
<organism evidence="2 3">
    <name type="scientific">Ralstonia nicotianae</name>
    <dbReference type="NCBI Taxonomy" id="3037696"/>
    <lineage>
        <taxon>Bacteria</taxon>
        <taxon>Pseudomonadati</taxon>
        <taxon>Pseudomonadota</taxon>
        <taxon>Betaproteobacteria</taxon>
        <taxon>Burkholderiales</taxon>
        <taxon>Burkholderiaceae</taxon>
        <taxon>Ralstonia</taxon>
        <taxon>Ralstonia solanacearum species complex</taxon>
    </lineage>
</organism>
<protein>
    <recommendedName>
        <fullName evidence="4">Transmembrane protein</fullName>
    </recommendedName>
</protein>
<accession>A0ABX7ZS99</accession>
<feature type="transmembrane region" description="Helical" evidence="1">
    <location>
        <begin position="53"/>
        <end position="76"/>
    </location>
</feature>
<sequence>MKSRFEFHGDVKKIINGTTIFLAPRAIRDTAATPTGSRGRRKRRQQLAFPQRWKMIALVSVTSAAVAALVTSWVLADAPLSDCQWDGHFYSVGAIMHAYESDTFECVLDPTAHRDPYWVPSA</sequence>